<dbReference type="EMBL" id="RHLK01000006">
    <property type="protein sequence ID" value="MVP00346.1"/>
    <property type="molecule type" value="Genomic_DNA"/>
</dbReference>
<dbReference type="AlphaFoldDB" id="A0A7X3FID9"/>
<evidence type="ECO:0000313" key="1">
    <source>
        <dbReference type="EMBL" id="MVP00346.1"/>
    </source>
</evidence>
<organism evidence="1 2">
    <name type="scientific">Paenibacillus lutrae</name>
    <dbReference type="NCBI Taxonomy" id="2078573"/>
    <lineage>
        <taxon>Bacteria</taxon>
        <taxon>Bacillati</taxon>
        <taxon>Bacillota</taxon>
        <taxon>Bacilli</taxon>
        <taxon>Bacillales</taxon>
        <taxon>Paenibacillaceae</taxon>
        <taxon>Paenibacillus</taxon>
    </lineage>
</organism>
<dbReference type="RefSeq" id="WP_157335938.1">
    <property type="nucleotide sequence ID" value="NZ_RHLK01000006.1"/>
</dbReference>
<proteinExistence type="predicted"/>
<comment type="caution">
    <text evidence="1">The sequence shown here is derived from an EMBL/GenBank/DDBJ whole genome shotgun (WGS) entry which is preliminary data.</text>
</comment>
<evidence type="ECO:0000313" key="2">
    <source>
        <dbReference type="Proteomes" id="UP000490800"/>
    </source>
</evidence>
<name>A0A7X3FID9_9BACL</name>
<sequence>MIGILYNKSDNVIIAIVENVVSHSDIEIIGVNSTIQNIDLSLTDYVLKEATQQVVGEVLADMSDLRLQLPPTYEKRLEMVEQMMMTLIQV</sequence>
<dbReference type="Proteomes" id="UP000490800">
    <property type="component" value="Unassembled WGS sequence"/>
</dbReference>
<protein>
    <submittedName>
        <fullName evidence="1">Uncharacterized protein</fullName>
    </submittedName>
</protein>
<accession>A0A7X3FID9</accession>
<reference evidence="1 2" key="1">
    <citation type="journal article" date="2019" name="Microorganisms">
        <title>Paenibacillus lutrae sp. nov., A Chitinolytic Species Isolated from A River Otter in Castril Natural Park, Granada, Spain.</title>
        <authorList>
            <person name="Rodriguez M."/>
            <person name="Reina J.C."/>
            <person name="Bejar V."/>
            <person name="Llamas I."/>
        </authorList>
    </citation>
    <scope>NUCLEOTIDE SEQUENCE [LARGE SCALE GENOMIC DNA]</scope>
    <source>
        <strain evidence="1 2">N10</strain>
    </source>
</reference>
<gene>
    <name evidence="1" type="ORF">EDM21_12570</name>
</gene>
<keyword evidence="2" id="KW-1185">Reference proteome</keyword>